<evidence type="ECO:0000256" key="4">
    <source>
        <dbReference type="ARBA" id="ARBA00022840"/>
    </source>
</evidence>
<comment type="caution">
    <text evidence="9">The sequence shown here is derived from an EMBL/GenBank/DDBJ whole genome shotgun (WGS) entry which is preliminary data.</text>
</comment>
<reference evidence="10" key="1">
    <citation type="journal article" date="2015" name="MBio">
        <title>Genome-Resolved Metagenomic Analysis Reveals Roles for Candidate Phyla and Other Microbial Community Members in Biogeochemical Transformations in Oil Reservoirs.</title>
        <authorList>
            <person name="Hu P."/>
            <person name="Tom L."/>
            <person name="Singh A."/>
            <person name="Thomas B.C."/>
            <person name="Baker B.J."/>
            <person name="Piceno Y.M."/>
            <person name="Andersen G.L."/>
            <person name="Banfield J.F."/>
        </authorList>
    </citation>
    <scope>NUCLEOTIDE SEQUENCE [LARGE SCALE GENOMIC DNA]</scope>
</reference>
<dbReference type="EC" id="6.3.5.7" evidence="7"/>
<evidence type="ECO:0000256" key="6">
    <source>
        <dbReference type="ARBA" id="ARBA00047407"/>
    </source>
</evidence>
<dbReference type="GO" id="GO:0006412">
    <property type="term" value="P:translation"/>
    <property type="evidence" value="ECO:0007669"/>
    <property type="project" value="UniProtKB-UniRule"/>
</dbReference>
<dbReference type="HAMAP" id="MF_00120">
    <property type="entry name" value="GatA"/>
    <property type="match status" value="1"/>
</dbReference>
<dbReference type="NCBIfam" id="TIGR00132">
    <property type="entry name" value="gatA"/>
    <property type="match status" value="1"/>
</dbReference>
<dbReference type="Gene3D" id="3.90.1300.10">
    <property type="entry name" value="Amidase signature (AS) domain"/>
    <property type="match status" value="1"/>
</dbReference>
<evidence type="ECO:0000313" key="9">
    <source>
        <dbReference type="EMBL" id="KUK87625.1"/>
    </source>
</evidence>
<dbReference type="EMBL" id="LGGX01000003">
    <property type="protein sequence ID" value="KUK87625.1"/>
    <property type="molecule type" value="Genomic_DNA"/>
</dbReference>
<evidence type="ECO:0000256" key="5">
    <source>
        <dbReference type="ARBA" id="ARBA00022917"/>
    </source>
</evidence>
<evidence type="ECO:0000256" key="2">
    <source>
        <dbReference type="ARBA" id="ARBA00022598"/>
    </source>
</evidence>
<gene>
    <name evidence="7" type="primary">gatA</name>
    <name evidence="9" type="ORF">XE03_0516</name>
</gene>
<evidence type="ECO:0000259" key="8">
    <source>
        <dbReference type="Pfam" id="PF01425"/>
    </source>
</evidence>
<comment type="similarity">
    <text evidence="1 7">Belongs to the amidase family. GatA subfamily.</text>
</comment>
<sequence>MNIEDLRESFLGGKVSPVDIVDSLYKKIDEDDLNDFITLSKNIAYEQAYLSEKRYKKGDILSETDGIPFSLKDNFSVKGLRMTCGSKILSDFISPYDSTVYERLKRSGAILIGKNNLDEFAMGSSNETSFFGVVKNPHNREYVPGGSSGGSAVSVASKHSTFSIGSDTGGSVRQPASFCGVVGFKPTYGKISRYGLVAFSSSLDTVGIMTLNVSDCKKVFNTVRGNDKHDSTMDDHINEKRDLKKICFVKDIPHADLKVIKKYEEICSKLERMGFSLQPINLDFIDLSMAAYKIQTMCEASSNLARYDGIKYGLQKFSGDNLFDIYSKVRGEGFGKEVKRRIMTGTYLLMYENGRYYDLSFKLRDYISNSVDSIFENFDMMVLPTSLFLPFKIGERVDDPVMMHLSDSLTAFANLANVPAISINGGYYEKLPVGVQFVGKRNDDDNLLDWVKIIEEEIKKDG</sequence>
<organism evidence="9 10">
    <name type="scientific">candidate division TA06 bacterium 34_109</name>
    <dbReference type="NCBI Taxonomy" id="1635277"/>
    <lineage>
        <taxon>Bacteria</taxon>
        <taxon>Bacteria division TA06</taxon>
    </lineage>
</organism>
<dbReference type="InterPro" id="IPR036928">
    <property type="entry name" value="AS_sf"/>
</dbReference>
<comment type="function">
    <text evidence="7">Allows the formation of correctly charged Gln-tRNA(Gln) through the transamidation of misacylated Glu-tRNA(Gln) in organisms which lack glutaminyl-tRNA synthetase. The reaction takes place in the presence of glutamine and ATP through an activated gamma-phospho-Glu-tRNA(Gln).</text>
</comment>
<proteinExistence type="inferred from homology"/>
<dbReference type="GO" id="GO:0030956">
    <property type="term" value="C:glutamyl-tRNA(Gln) amidotransferase complex"/>
    <property type="evidence" value="ECO:0007669"/>
    <property type="project" value="InterPro"/>
</dbReference>
<feature type="active site" description="Charge relay system" evidence="7">
    <location>
        <position position="72"/>
    </location>
</feature>
<feature type="active site" description="Charge relay system" evidence="7">
    <location>
        <position position="147"/>
    </location>
</feature>
<dbReference type="PROSITE" id="PS00571">
    <property type="entry name" value="AMIDASES"/>
    <property type="match status" value="1"/>
</dbReference>
<dbReference type="Proteomes" id="UP000053467">
    <property type="component" value="Unassembled WGS sequence"/>
</dbReference>
<dbReference type="PANTHER" id="PTHR11895:SF7">
    <property type="entry name" value="GLUTAMYL-TRNA(GLN) AMIDOTRANSFERASE SUBUNIT A, MITOCHONDRIAL"/>
    <property type="match status" value="1"/>
</dbReference>
<name>A0A124G0I5_UNCT6</name>
<dbReference type="GO" id="GO:0005524">
    <property type="term" value="F:ATP binding"/>
    <property type="evidence" value="ECO:0007669"/>
    <property type="project" value="UniProtKB-KW"/>
</dbReference>
<evidence type="ECO:0000313" key="10">
    <source>
        <dbReference type="Proteomes" id="UP000053467"/>
    </source>
</evidence>
<evidence type="ECO:0000256" key="3">
    <source>
        <dbReference type="ARBA" id="ARBA00022741"/>
    </source>
</evidence>
<evidence type="ECO:0000256" key="1">
    <source>
        <dbReference type="ARBA" id="ARBA00008069"/>
    </source>
</evidence>
<feature type="active site" description="Acyl-ester intermediate" evidence="7">
    <location>
        <position position="171"/>
    </location>
</feature>
<keyword evidence="3 7" id="KW-0547">Nucleotide-binding</keyword>
<accession>A0A124G0I5</accession>
<dbReference type="InterPro" id="IPR023631">
    <property type="entry name" value="Amidase_dom"/>
</dbReference>
<dbReference type="InterPro" id="IPR004412">
    <property type="entry name" value="GatA"/>
</dbReference>
<dbReference type="AlphaFoldDB" id="A0A124G0I5"/>
<evidence type="ECO:0000256" key="7">
    <source>
        <dbReference type="HAMAP-Rule" id="MF_00120"/>
    </source>
</evidence>
<feature type="domain" description="Amidase" evidence="8">
    <location>
        <begin position="19"/>
        <end position="448"/>
    </location>
</feature>
<dbReference type="GO" id="GO:0016740">
    <property type="term" value="F:transferase activity"/>
    <property type="evidence" value="ECO:0007669"/>
    <property type="project" value="UniProtKB-KW"/>
</dbReference>
<comment type="catalytic activity">
    <reaction evidence="6 7">
        <text>L-glutamyl-tRNA(Gln) + L-glutamine + ATP + H2O = L-glutaminyl-tRNA(Gln) + L-glutamate + ADP + phosphate + H(+)</text>
        <dbReference type="Rhea" id="RHEA:17521"/>
        <dbReference type="Rhea" id="RHEA-COMP:9681"/>
        <dbReference type="Rhea" id="RHEA-COMP:9684"/>
        <dbReference type="ChEBI" id="CHEBI:15377"/>
        <dbReference type="ChEBI" id="CHEBI:15378"/>
        <dbReference type="ChEBI" id="CHEBI:29985"/>
        <dbReference type="ChEBI" id="CHEBI:30616"/>
        <dbReference type="ChEBI" id="CHEBI:43474"/>
        <dbReference type="ChEBI" id="CHEBI:58359"/>
        <dbReference type="ChEBI" id="CHEBI:78520"/>
        <dbReference type="ChEBI" id="CHEBI:78521"/>
        <dbReference type="ChEBI" id="CHEBI:456216"/>
        <dbReference type="EC" id="6.3.5.7"/>
    </reaction>
</comment>
<dbReference type="SUPFAM" id="SSF75304">
    <property type="entry name" value="Amidase signature (AS) enzymes"/>
    <property type="match status" value="1"/>
</dbReference>
<dbReference type="GO" id="GO:0050567">
    <property type="term" value="F:glutaminyl-tRNA synthase (glutamine-hydrolyzing) activity"/>
    <property type="evidence" value="ECO:0007669"/>
    <property type="project" value="UniProtKB-UniRule"/>
</dbReference>
<dbReference type="InterPro" id="IPR020556">
    <property type="entry name" value="Amidase_CS"/>
</dbReference>
<keyword evidence="5 7" id="KW-0648">Protein biosynthesis</keyword>
<dbReference type="PATRIC" id="fig|1635277.3.peg.1204"/>
<keyword evidence="9" id="KW-0808">Transferase</keyword>
<dbReference type="InterPro" id="IPR000120">
    <property type="entry name" value="Amidase"/>
</dbReference>
<dbReference type="PANTHER" id="PTHR11895">
    <property type="entry name" value="TRANSAMIDASE"/>
    <property type="match status" value="1"/>
</dbReference>
<keyword evidence="4 7" id="KW-0067">ATP-binding</keyword>
<dbReference type="Pfam" id="PF01425">
    <property type="entry name" value="Amidase"/>
    <property type="match status" value="1"/>
</dbReference>
<protein>
    <recommendedName>
        <fullName evidence="7">Glutamyl-tRNA(Gln) amidotransferase subunit A</fullName>
        <shortName evidence="7">Glu-ADT subunit A</shortName>
        <ecNumber evidence="7">6.3.5.7</ecNumber>
    </recommendedName>
</protein>
<keyword evidence="2 7" id="KW-0436">Ligase</keyword>
<comment type="subunit">
    <text evidence="7">Heterotrimer of A, B and C subunits.</text>
</comment>